<dbReference type="OrthoDB" id="46359at2759"/>
<evidence type="ECO:0000313" key="1">
    <source>
        <dbReference type="EMBL" id="CAB9518219.1"/>
    </source>
</evidence>
<protein>
    <submittedName>
        <fullName evidence="1">Uncharacterized protein</fullName>
    </submittedName>
</protein>
<keyword evidence="2" id="KW-1185">Reference proteome</keyword>
<comment type="caution">
    <text evidence="1">The sequence shown here is derived from an EMBL/GenBank/DDBJ whole genome shotgun (WGS) entry which is preliminary data.</text>
</comment>
<accession>A0A9N8EFI2</accession>
<proteinExistence type="predicted"/>
<dbReference type="AlphaFoldDB" id="A0A9N8EFI2"/>
<gene>
    <name evidence="1" type="ORF">SEMRO_915_G219760.1</name>
</gene>
<dbReference type="Proteomes" id="UP001153069">
    <property type="component" value="Unassembled WGS sequence"/>
</dbReference>
<evidence type="ECO:0000313" key="2">
    <source>
        <dbReference type="Proteomes" id="UP001153069"/>
    </source>
</evidence>
<reference evidence="1" key="1">
    <citation type="submission" date="2020-06" db="EMBL/GenBank/DDBJ databases">
        <authorList>
            <consortium name="Plant Systems Biology data submission"/>
        </authorList>
    </citation>
    <scope>NUCLEOTIDE SEQUENCE</scope>
    <source>
        <strain evidence="1">D6</strain>
    </source>
</reference>
<dbReference type="EMBL" id="CAICTM010000913">
    <property type="protein sequence ID" value="CAB9518219.1"/>
    <property type="molecule type" value="Genomic_DNA"/>
</dbReference>
<organism evidence="1 2">
    <name type="scientific">Seminavis robusta</name>
    <dbReference type="NCBI Taxonomy" id="568900"/>
    <lineage>
        <taxon>Eukaryota</taxon>
        <taxon>Sar</taxon>
        <taxon>Stramenopiles</taxon>
        <taxon>Ochrophyta</taxon>
        <taxon>Bacillariophyta</taxon>
        <taxon>Bacillariophyceae</taxon>
        <taxon>Bacillariophycidae</taxon>
        <taxon>Naviculales</taxon>
        <taxon>Naviculaceae</taxon>
        <taxon>Seminavis</taxon>
    </lineage>
</organism>
<sequence length="231" mass="25988">MSSQVAYSPASTPSSRGLWGAVKKQGSKVGARASKLGQQTKMRAELMMMDQKITKRKQRFGVDLYDTLALHARQDPDFIIESPSLEQIRGHFVTAFKDHKALRQKLALQQQGLVELGERREIAFPAVPGEGETTLGGKAKNAGKAANFLREETMYKSKIAAVEADMKHNKKKFGVEVYLLLVHLEDSQKWLSPDRDVRFLYDAARRDVTRLLMEKQQKETDLRALSGKSVI</sequence>
<name>A0A9N8EFI2_9STRA</name>